<organism evidence="3 4">
    <name type="scientific">Petrolisthes manimaculis</name>
    <dbReference type="NCBI Taxonomy" id="1843537"/>
    <lineage>
        <taxon>Eukaryota</taxon>
        <taxon>Metazoa</taxon>
        <taxon>Ecdysozoa</taxon>
        <taxon>Arthropoda</taxon>
        <taxon>Crustacea</taxon>
        <taxon>Multicrustacea</taxon>
        <taxon>Malacostraca</taxon>
        <taxon>Eumalacostraca</taxon>
        <taxon>Eucarida</taxon>
        <taxon>Decapoda</taxon>
        <taxon>Pleocyemata</taxon>
        <taxon>Anomura</taxon>
        <taxon>Galatheoidea</taxon>
        <taxon>Porcellanidae</taxon>
        <taxon>Petrolisthes</taxon>
    </lineage>
</organism>
<keyword evidence="2" id="KW-1133">Transmembrane helix</keyword>
<keyword evidence="2" id="KW-0472">Membrane</keyword>
<feature type="region of interest" description="Disordered" evidence="1">
    <location>
        <begin position="115"/>
        <end position="262"/>
    </location>
</feature>
<dbReference type="Proteomes" id="UP001292094">
    <property type="component" value="Unassembled WGS sequence"/>
</dbReference>
<proteinExistence type="predicted"/>
<feature type="compositionally biased region" description="Polar residues" evidence="1">
    <location>
        <begin position="158"/>
        <end position="174"/>
    </location>
</feature>
<evidence type="ECO:0000313" key="4">
    <source>
        <dbReference type="Proteomes" id="UP001292094"/>
    </source>
</evidence>
<dbReference type="AlphaFoldDB" id="A0AAE1TTD0"/>
<feature type="compositionally biased region" description="Polar residues" evidence="1">
    <location>
        <begin position="214"/>
        <end position="231"/>
    </location>
</feature>
<evidence type="ECO:0000256" key="1">
    <source>
        <dbReference type="SAM" id="MobiDB-lite"/>
    </source>
</evidence>
<feature type="transmembrane region" description="Helical" evidence="2">
    <location>
        <begin position="636"/>
        <end position="654"/>
    </location>
</feature>
<feature type="compositionally biased region" description="Basic and acidic residues" evidence="1">
    <location>
        <begin position="251"/>
        <end position="260"/>
    </location>
</feature>
<comment type="caution">
    <text evidence="3">The sequence shown here is derived from an EMBL/GenBank/DDBJ whole genome shotgun (WGS) entry which is preliminary data.</text>
</comment>
<feature type="compositionally biased region" description="Low complexity" evidence="1">
    <location>
        <begin position="132"/>
        <end position="157"/>
    </location>
</feature>
<keyword evidence="4" id="KW-1185">Reference proteome</keyword>
<dbReference type="EMBL" id="JAWZYT010003753">
    <property type="protein sequence ID" value="KAK4296871.1"/>
    <property type="molecule type" value="Genomic_DNA"/>
</dbReference>
<sequence length="662" mass="72143">MAASMEWCWLQGLRLDEFVFKAALWLKHPATPLTLPLDTPLPVVSDLTTSLPATPHATCLPTTLLATPVPPRVWTTQTTSPATLTRTLNHQHHCHTTTSLIRATPITPLSLPLIDHITSHIPPPPPPPPPSHNNTIPTQPGHISNHTKTTNSHTTGGQQTTLNSYHTTNTNNHIPSHIHNTEENDPSSLPSHAHNNNNNNHNNSSSINQRKNSDTVTRPNHISSHTTSPTHIPNYRVKRKVYKHSHTSSHTQDKSRRGEGVEEDVAAAVTGGVSCEGRLVVEVFKSSHPDLPTALALCCHHSHAPTTTQPRLLLLTPAEAFNTTSQLIHVLKDQAWVEVKVWAVAKTTGAAGRAREVLASSALQQVEVLSVGELQRRVSKDQLTSQFGGSLHFDPKAWRTLSQLREDIIGTLRPIVSRLEGWLATTSSSCTPVSDSPLSSPTSTSSTPLSTTPSSNSQPSSTTNTTNNYPLAHSTVSTSTSSQQSSTNTTSISSTSTSSSTSSTSNWSSSVPCVEEVRRSVTRAKTNLWDMETCCQRFRNNTIVKWWMVECQELVETVEAVLRLVEARTHTHLHSPRSRLTHRANMVVHLAAPGPVGTSRQSVPRHYSVNTTTTTTTHQINNQVNTGILPSPSGSLVGYLGVILGTFFTISGLLENNSYRFN</sequence>
<feature type="compositionally biased region" description="Basic residues" evidence="1">
    <location>
        <begin position="236"/>
        <end position="247"/>
    </location>
</feature>
<feature type="compositionally biased region" description="Low complexity" evidence="1">
    <location>
        <begin position="431"/>
        <end position="511"/>
    </location>
</feature>
<keyword evidence="2" id="KW-0812">Transmembrane</keyword>
<feature type="compositionally biased region" description="Pro residues" evidence="1">
    <location>
        <begin position="121"/>
        <end position="131"/>
    </location>
</feature>
<protein>
    <submittedName>
        <fullName evidence="3">Uncharacterized protein</fullName>
    </submittedName>
</protein>
<name>A0AAE1TTD0_9EUCA</name>
<feature type="region of interest" description="Disordered" evidence="1">
    <location>
        <begin position="427"/>
        <end position="516"/>
    </location>
</feature>
<accession>A0AAE1TTD0</accession>
<gene>
    <name evidence="3" type="ORF">Pmani_030670</name>
</gene>
<feature type="compositionally biased region" description="Low complexity" evidence="1">
    <location>
        <begin position="187"/>
        <end position="208"/>
    </location>
</feature>
<evidence type="ECO:0000256" key="2">
    <source>
        <dbReference type="SAM" id="Phobius"/>
    </source>
</evidence>
<reference evidence="3" key="1">
    <citation type="submission" date="2023-11" db="EMBL/GenBank/DDBJ databases">
        <title>Genome assemblies of two species of porcelain crab, Petrolisthes cinctipes and Petrolisthes manimaculis (Anomura: Porcellanidae).</title>
        <authorList>
            <person name="Angst P."/>
        </authorList>
    </citation>
    <scope>NUCLEOTIDE SEQUENCE</scope>
    <source>
        <strain evidence="3">PB745_02</strain>
        <tissue evidence="3">Gill</tissue>
    </source>
</reference>
<evidence type="ECO:0000313" key="3">
    <source>
        <dbReference type="EMBL" id="KAK4296871.1"/>
    </source>
</evidence>